<dbReference type="PANTHER" id="PTHR28008">
    <property type="entry name" value="DOMAIN PROTEIN, PUTATIVE (AFU_ORTHOLOGUE AFUA_3G10980)-RELATED"/>
    <property type="match status" value="1"/>
</dbReference>
<keyword evidence="1" id="KW-0472">Membrane</keyword>
<sequence>MSLRMIPAFVWTSLLLVACLTPSQWLHVNESQVHVGISHFDKLVHVVLFAGFGFLWFQAARSRRGLTWVLVAGVALAVFTEFGQALPIVGRDSDPFDGLADVVGLLIGLASGYALNGLLSPKRRALVEES</sequence>
<dbReference type="PROSITE" id="PS51257">
    <property type="entry name" value="PROKAR_LIPOPROTEIN"/>
    <property type="match status" value="1"/>
</dbReference>
<dbReference type="RefSeq" id="WP_015246533.1">
    <property type="nucleotide sequence ID" value="NC_019892.1"/>
</dbReference>
<dbReference type="KEGG" id="saci:Sinac_3104"/>
<feature type="transmembrane region" description="Helical" evidence="1">
    <location>
        <begin position="98"/>
        <end position="119"/>
    </location>
</feature>
<dbReference type="OrthoDB" id="1524985at2"/>
<dbReference type="NCBIfam" id="NF037970">
    <property type="entry name" value="vanZ_1"/>
    <property type="match status" value="1"/>
</dbReference>
<feature type="domain" description="VanZ-like" evidence="2">
    <location>
        <begin position="33"/>
        <end position="110"/>
    </location>
</feature>
<proteinExistence type="predicted"/>
<dbReference type="EMBL" id="CP003364">
    <property type="protein sequence ID" value="AGA27385.1"/>
    <property type="molecule type" value="Genomic_DNA"/>
</dbReference>
<dbReference type="InterPro" id="IPR006976">
    <property type="entry name" value="VanZ-like"/>
</dbReference>
<keyword evidence="1" id="KW-1133">Transmembrane helix</keyword>
<reference evidence="3 4" key="1">
    <citation type="submission" date="2012-02" db="EMBL/GenBank/DDBJ databases">
        <title>Complete sequence of chromosome of Singulisphaera acidiphila DSM 18658.</title>
        <authorList>
            <consortium name="US DOE Joint Genome Institute (JGI-PGF)"/>
            <person name="Lucas S."/>
            <person name="Copeland A."/>
            <person name="Lapidus A."/>
            <person name="Glavina del Rio T."/>
            <person name="Dalin E."/>
            <person name="Tice H."/>
            <person name="Bruce D."/>
            <person name="Goodwin L."/>
            <person name="Pitluck S."/>
            <person name="Peters L."/>
            <person name="Ovchinnikova G."/>
            <person name="Chertkov O."/>
            <person name="Kyrpides N."/>
            <person name="Mavromatis K."/>
            <person name="Ivanova N."/>
            <person name="Brettin T."/>
            <person name="Detter J.C."/>
            <person name="Han C."/>
            <person name="Larimer F."/>
            <person name="Land M."/>
            <person name="Hauser L."/>
            <person name="Markowitz V."/>
            <person name="Cheng J.-F."/>
            <person name="Hugenholtz P."/>
            <person name="Woyke T."/>
            <person name="Wu D."/>
            <person name="Tindall B."/>
            <person name="Pomrenke H."/>
            <person name="Brambilla E."/>
            <person name="Klenk H.-P."/>
            <person name="Eisen J.A."/>
        </authorList>
    </citation>
    <scope>NUCLEOTIDE SEQUENCE [LARGE SCALE GENOMIC DNA]</scope>
    <source>
        <strain evidence="4">ATCC BAA-1392 / DSM 18658 / VKM B-2454 / MOB10</strain>
    </source>
</reference>
<dbReference type="HOGENOM" id="CLU_096028_3_5_0"/>
<keyword evidence="4" id="KW-1185">Reference proteome</keyword>
<protein>
    <submittedName>
        <fullName evidence="3">VanZ like family protein</fullName>
    </submittedName>
</protein>
<name>L0DEW9_SINAD</name>
<organism evidence="3 4">
    <name type="scientific">Singulisphaera acidiphila (strain ATCC BAA-1392 / DSM 18658 / VKM B-2454 / MOB10)</name>
    <dbReference type="NCBI Taxonomy" id="886293"/>
    <lineage>
        <taxon>Bacteria</taxon>
        <taxon>Pseudomonadati</taxon>
        <taxon>Planctomycetota</taxon>
        <taxon>Planctomycetia</taxon>
        <taxon>Isosphaerales</taxon>
        <taxon>Isosphaeraceae</taxon>
        <taxon>Singulisphaera</taxon>
    </lineage>
</organism>
<accession>L0DEW9</accession>
<evidence type="ECO:0000313" key="4">
    <source>
        <dbReference type="Proteomes" id="UP000010798"/>
    </source>
</evidence>
<evidence type="ECO:0000313" key="3">
    <source>
        <dbReference type="EMBL" id="AGA27385.1"/>
    </source>
</evidence>
<dbReference type="PANTHER" id="PTHR28008:SF1">
    <property type="entry name" value="DOMAIN PROTEIN, PUTATIVE (AFU_ORTHOLOGUE AFUA_3G10980)-RELATED"/>
    <property type="match status" value="1"/>
</dbReference>
<gene>
    <name evidence="3" type="ordered locus">Sinac_3104</name>
</gene>
<feature type="transmembrane region" description="Helical" evidence="1">
    <location>
        <begin position="66"/>
        <end position="86"/>
    </location>
</feature>
<keyword evidence="1" id="KW-0812">Transmembrane</keyword>
<dbReference type="Proteomes" id="UP000010798">
    <property type="component" value="Chromosome"/>
</dbReference>
<evidence type="ECO:0000256" key="1">
    <source>
        <dbReference type="SAM" id="Phobius"/>
    </source>
</evidence>
<dbReference type="Pfam" id="PF04892">
    <property type="entry name" value="VanZ"/>
    <property type="match status" value="1"/>
</dbReference>
<evidence type="ECO:0000259" key="2">
    <source>
        <dbReference type="Pfam" id="PF04892"/>
    </source>
</evidence>
<dbReference type="AlphaFoldDB" id="L0DEW9"/>
<feature type="transmembrane region" description="Helical" evidence="1">
    <location>
        <begin position="39"/>
        <end position="59"/>
    </location>
</feature>